<gene>
    <name evidence="2" type="ORF">E2562_032245</name>
</gene>
<dbReference type="AlphaFoldDB" id="A0A6G1D9T7"/>
<keyword evidence="3" id="KW-1185">Reference proteome</keyword>
<dbReference type="EMBL" id="SPHZ02000007">
    <property type="protein sequence ID" value="KAF0909197.1"/>
    <property type="molecule type" value="Genomic_DNA"/>
</dbReference>
<evidence type="ECO:0000256" key="1">
    <source>
        <dbReference type="SAM" id="MobiDB-lite"/>
    </source>
</evidence>
<organism evidence="2 3">
    <name type="scientific">Oryza meyeriana var. granulata</name>
    <dbReference type="NCBI Taxonomy" id="110450"/>
    <lineage>
        <taxon>Eukaryota</taxon>
        <taxon>Viridiplantae</taxon>
        <taxon>Streptophyta</taxon>
        <taxon>Embryophyta</taxon>
        <taxon>Tracheophyta</taxon>
        <taxon>Spermatophyta</taxon>
        <taxon>Magnoliopsida</taxon>
        <taxon>Liliopsida</taxon>
        <taxon>Poales</taxon>
        <taxon>Poaceae</taxon>
        <taxon>BOP clade</taxon>
        <taxon>Oryzoideae</taxon>
        <taxon>Oryzeae</taxon>
        <taxon>Oryzinae</taxon>
        <taxon>Oryza</taxon>
        <taxon>Oryza meyeriana</taxon>
    </lineage>
</organism>
<proteinExistence type="predicted"/>
<sequence>MANAGKWKVARTAAWSMPTLAARPSAINVDHPGGLVKPRISEGETLLRQRLPSPSAATRALPPRQPARLQLRRTACSSGPCPPLEDVVTARSGLGGTSSLHSPKPHGARSATDNAETKTTTVAADMKHRTLMASLRRLAVAAAHMSKLAMEWILRQPWNG</sequence>
<reference evidence="2 3" key="1">
    <citation type="submission" date="2019-11" db="EMBL/GenBank/DDBJ databases">
        <title>Whole genome sequence of Oryza granulata.</title>
        <authorList>
            <person name="Li W."/>
        </authorList>
    </citation>
    <scope>NUCLEOTIDE SEQUENCE [LARGE SCALE GENOMIC DNA]</scope>
    <source>
        <strain evidence="3">cv. Menghai</strain>
        <tissue evidence="2">Leaf</tissue>
    </source>
</reference>
<dbReference type="Proteomes" id="UP000479710">
    <property type="component" value="Unassembled WGS sequence"/>
</dbReference>
<protein>
    <submittedName>
        <fullName evidence="2">Uncharacterized protein</fullName>
    </submittedName>
</protein>
<accession>A0A6G1D9T7</accession>
<feature type="region of interest" description="Disordered" evidence="1">
    <location>
        <begin position="92"/>
        <end position="117"/>
    </location>
</feature>
<evidence type="ECO:0000313" key="3">
    <source>
        <dbReference type="Proteomes" id="UP000479710"/>
    </source>
</evidence>
<evidence type="ECO:0000313" key="2">
    <source>
        <dbReference type="EMBL" id="KAF0909197.1"/>
    </source>
</evidence>
<comment type="caution">
    <text evidence="2">The sequence shown here is derived from an EMBL/GenBank/DDBJ whole genome shotgun (WGS) entry which is preliminary data.</text>
</comment>
<name>A0A6G1D9T7_9ORYZ</name>